<sequence length="241" mass="26776">MADFGLSVSNDYGSIIISSDYKVMVFSERGTFKITSRYTDAEGSGSVTFAKPITTQEPPQIFVRLVSGVHNDLGFFTVILGAPGNWTGFVVVSAVRGDPNLQNYTLEYVSCMYSNLRSVSNYGLELFDYQGNVIYTSSDNVVRFNKFSKSWTYVQGNMVDVYDSGLTIDVDDFVSISSIDRGVGWFTGHSQYAGLTLLDNGVRVLKIHNQIRAGDWYYQGTNNTCLAIPVCKFPSSRYFNA</sequence>
<dbReference type="EMBL" id="MOBC01000005">
    <property type="protein sequence ID" value="ROM84891.1"/>
    <property type="molecule type" value="Genomic_DNA"/>
</dbReference>
<organism evidence="1 2">
    <name type="scientific">Pseudomonas brassicacearum</name>
    <dbReference type="NCBI Taxonomy" id="930166"/>
    <lineage>
        <taxon>Bacteria</taxon>
        <taxon>Pseudomonadati</taxon>
        <taxon>Pseudomonadota</taxon>
        <taxon>Gammaproteobacteria</taxon>
        <taxon>Pseudomonadales</taxon>
        <taxon>Pseudomonadaceae</taxon>
        <taxon>Pseudomonas</taxon>
    </lineage>
</organism>
<dbReference type="Proteomes" id="UP000284049">
    <property type="component" value="Unassembled WGS sequence"/>
</dbReference>
<dbReference type="AlphaFoldDB" id="A0A423GDG1"/>
<evidence type="ECO:0000313" key="1">
    <source>
        <dbReference type="EMBL" id="ROM84891.1"/>
    </source>
</evidence>
<dbReference type="RefSeq" id="WP_123578743.1">
    <property type="nucleotide sequence ID" value="NZ_MOBC01000005.1"/>
</dbReference>
<protein>
    <submittedName>
        <fullName evidence="1">Uncharacterized protein</fullName>
    </submittedName>
</protein>
<proteinExistence type="predicted"/>
<name>A0A423GDG1_9PSED</name>
<accession>A0A423GDG1</accession>
<gene>
    <name evidence="1" type="ORF">BK652_09935</name>
</gene>
<evidence type="ECO:0000313" key="2">
    <source>
        <dbReference type="Proteomes" id="UP000284049"/>
    </source>
</evidence>
<comment type="caution">
    <text evidence="1">The sequence shown here is derived from an EMBL/GenBank/DDBJ whole genome shotgun (WGS) entry which is preliminary data.</text>
</comment>
<reference evidence="1 2" key="1">
    <citation type="submission" date="2016-10" db="EMBL/GenBank/DDBJ databases">
        <title>Comparative genome analysis of multiple Pseudomonas spp. focuses on biocontrol and plant growth promoting traits.</title>
        <authorList>
            <person name="Tao X.-Y."/>
            <person name="Taylor C.G."/>
        </authorList>
    </citation>
    <scope>NUCLEOTIDE SEQUENCE [LARGE SCALE GENOMIC DNA]</scope>
    <source>
        <strain evidence="1 2">Wood3</strain>
    </source>
</reference>